<evidence type="ECO:0000313" key="1">
    <source>
        <dbReference type="EMBL" id="PWN56218.1"/>
    </source>
</evidence>
<comment type="caution">
    <text evidence="1">The sequence shown here is derived from an EMBL/GenBank/DDBJ whole genome shotgun (WGS) entry which is preliminary data.</text>
</comment>
<reference evidence="1 2" key="1">
    <citation type="submission" date="2018-05" db="EMBL/GenBank/DDBJ databases">
        <title>Abyssibacter profundi OUC007T gen. nov., sp. nov, a marine bacterium isolated from seawater of the Mariana Trench.</title>
        <authorList>
            <person name="Zhou S."/>
        </authorList>
    </citation>
    <scope>NUCLEOTIDE SEQUENCE [LARGE SCALE GENOMIC DNA]</scope>
    <source>
        <strain evidence="1 2">OUC007</strain>
    </source>
</reference>
<gene>
    <name evidence="1" type="ORF">DEH80_08065</name>
</gene>
<dbReference type="Proteomes" id="UP000251800">
    <property type="component" value="Unassembled WGS sequence"/>
</dbReference>
<dbReference type="OrthoDB" id="6998958at2"/>
<proteinExistence type="predicted"/>
<accession>A0A363ULB9</accession>
<dbReference type="RefSeq" id="WP_109719989.1">
    <property type="nucleotide sequence ID" value="NZ_QEQK01000006.1"/>
</dbReference>
<keyword evidence="2" id="KW-1185">Reference proteome</keyword>
<name>A0A363ULB9_9GAMM</name>
<organism evidence="1 2">
    <name type="scientific">Abyssibacter profundi</name>
    <dbReference type="NCBI Taxonomy" id="2182787"/>
    <lineage>
        <taxon>Bacteria</taxon>
        <taxon>Pseudomonadati</taxon>
        <taxon>Pseudomonadota</taxon>
        <taxon>Gammaproteobacteria</taxon>
        <taxon>Chromatiales</taxon>
        <taxon>Oceanococcaceae</taxon>
        <taxon>Abyssibacter</taxon>
    </lineage>
</organism>
<dbReference type="AlphaFoldDB" id="A0A363ULB9"/>
<evidence type="ECO:0000313" key="2">
    <source>
        <dbReference type="Proteomes" id="UP000251800"/>
    </source>
</evidence>
<dbReference type="EMBL" id="QEQK01000006">
    <property type="protein sequence ID" value="PWN56218.1"/>
    <property type="molecule type" value="Genomic_DNA"/>
</dbReference>
<protein>
    <recommendedName>
        <fullName evidence="3">Major tail protein</fullName>
    </recommendedName>
</protein>
<evidence type="ECO:0008006" key="3">
    <source>
        <dbReference type="Google" id="ProtNLM"/>
    </source>
</evidence>
<sequence length="255" mass="27172">MSFQKRTYVGKGRIYIGPVDGSAALAFIGNVSELTFQHNENKVGVPDFTRSGGGEYDSLRRIDSVELSMAKWDILLPANLARATRGAASANTSTTAISGEAHTFYPGGLVPFARIPNPDSTVTVTDAASPAEGAYVEGTDYERTKSGIVGLDGSSKTPGSAITVSYTPLAEDVVEALVQSGMTYRLFFEGLNEADSDRPVLIDVHRFKPGVAQSLGWIGAEFMQAQTAGDVLADASITTEGLSRFYKVRYQQPSA</sequence>